<evidence type="ECO:0000259" key="2">
    <source>
        <dbReference type="PROSITE" id="PS50093"/>
    </source>
</evidence>
<dbReference type="AlphaFoldDB" id="A0A0M8MDZ7"/>
<evidence type="ECO:0000256" key="1">
    <source>
        <dbReference type="ARBA" id="ARBA00022729"/>
    </source>
</evidence>
<dbReference type="Pfam" id="PF18962">
    <property type="entry name" value="Por_Secre_tail"/>
    <property type="match status" value="1"/>
</dbReference>
<accession>A0A0M8MDZ7</accession>
<sequence>MAIGQEWQWAKFGGANDQIQAAGYSKPETVTSMATDPEDNVFALSPVGISNLEVDGVPKQSFGAYASSYATVDYMISSFACDGTLRWAKVIGGPSDDYIKNIKTDAAGNVYASGFLINTSSPGSEFEGIHFDEDYAVEYDNWNTNNEALYLFKYSNDGELEWVHTPQPPGLTFSESVTQNRNLGVEVDPQGNTYWLCQLAAGTYCDGAYQNTTTGTLHLLKYDTDGNFIEAHPFEVEITSGNILNFKMVRNHVTGVIYLAGYRFTFDDSDYVKVDGQQVTGSAYIAAFNSNGQAQWLKQNTTIMFGHGFNDITLDNQGNIYLTGASYHDDTFGSVSFDPQYVYTYPVVYKLDSEGNTIWGTAPDAVESANFGNGIAVNGDEVWITGGGMGITWGDYQVPLVFNQGDDIYVYKFNAQTGEVAGVEQIESNIGSWDRGSALTAANGAFYLGAEFAYHVTFGDHELYTDTQQTDFLVAKYGTDECYCNTPQPSFTVSEALNNQEGAFAFEYTGDTGYYTINWYFGSEGTSTEVNPTYYFEEPGTYEVCVTISNLCGAIESCQQVNVVAGAGQFGLKNVQVYPNPANNVLNINTEENLSFEIYSLLGAKVMEGIITSGSQQVDLQNVASGVYMLKLQNDSGVQQTTKLIIE</sequence>
<dbReference type="InterPro" id="IPR026444">
    <property type="entry name" value="Secre_tail"/>
</dbReference>
<organism evidence="3 4">
    <name type="scientific">Flavobacterium akiainvivens</name>
    <dbReference type="NCBI Taxonomy" id="1202724"/>
    <lineage>
        <taxon>Bacteria</taxon>
        <taxon>Pseudomonadati</taxon>
        <taxon>Bacteroidota</taxon>
        <taxon>Flavobacteriia</taxon>
        <taxon>Flavobacteriales</taxon>
        <taxon>Flavobacteriaceae</taxon>
        <taxon>Flavobacterium</taxon>
    </lineage>
</organism>
<protein>
    <recommendedName>
        <fullName evidence="2">PKD domain-containing protein</fullName>
    </recommendedName>
</protein>
<dbReference type="InterPro" id="IPR000601">
    <property type="entry name" value="PKD_dom"/>
</dbReference>
<feature type="domain" description="PKD" evidence="2">
    <location>
        <begin position="504"/>
        <end position="570"/>
    </location>
</feature>
<dbReference type="Proteomes" id="UP000037755">
    <property type="component" value="Unassembled WGS sequence"/>
</dbReference>
<dbReference type="PANTHER" id="PTHR35580:SF1">
    <property type="entry name" value="PHYTASE-LIKE DOMAIN-CONTAINING PROTEIN"/>
    <property type="match status" value="1"/>
</dbReference>
<gene>
    <name evidence="3" type="ORF">AM493_13170</name>
</gene>
<keyword evidence="4" id="KW-1185">Reference proteome</keyword>
<dbReference type="CDD" id="cd00146">
    <property type="entry name" value="PKD"/>
    <property type="match status" value="1"/>
</dbReference>
<dbReference type="Gene3D" id="2.60.40.10">
    <property type="entry name" value="Immunoglobulins"/>
    <property type="match status" value="1"/>
</dbReference>
<dbReference type="STRING" id="1202724.AM493_13170"/>
<evidence type="ECO:0000313" key="3">
    <source>
        <dbReference type="EMBL" id="KOS06874.1"/>
    </source>
</evidence>
<name>A0A0M8MDZ7_9FLAO</name>
<proteinExistence type="predicted"/>
<dbReference type="PROSITE" id="PS50093">
    <property type="entry name" value="PKD"/>
    <property type="match status" value="1"/>
</dbReference>
<comment type="caution">
    <text evidence="3">The sequence shown here is derived from an EMBL/GenBank/DDBJ whole genome shotgun (WGS) entry which is preliminary data.</text>
</comment>
<reference evidence="3 4" key="1">
    <citation type="submission" date="2015-08" db="EMBL/GenBank/DDBJ databases">
        <title>Whole genome sequence of Flavobacterium akiainvivens IK-1T, from decaying Wikstroemia oahuensis, an endemic Hawaiian shrub.</title>
        <authorList>
            <person name="Wan X."/>
            <person name="Hou S."/>
            <person name="Saito J."/>
            <person name="Donachie S."/>
        </authorList>
    </citation>
    <scope>NUCLEOTIDE SEQUENCE [LARGE SCALE GENOMIC DNA]</scope>
    <source>
        <strain evidence="3 4">IK-1</strain>
    </source>
</reference>
<keyword evidence="1" id="KW-0732">Signal</keyword>
<dbReference type="PANTHER" id="PTHR35580">
    <property type="entry name" value="CELL SURFACE GLYCOPROTEIN (S-LAYER PROTEIN)-LIKE PROTEIN"/>
    <property type="match status" value="1"/>
</dbReference>
<dbReference type="InterPro" id="IPR052918">
    <property type="entry name" value="Motility_Chemotaxis_Reg"/>
</dbReference>
<dbReference type="Pfam" id="PF18911">
    <property type="entry name" value="PKD_4"/>
    <property type="match status" value="1"/>
</dbReference>
<dbReference type="NCBIfam" id="TIGR04183">
    <property type="entry name" value="Por_Secre_tail"/>
    <property type="match status" value="1"/>
</dbReference>
<dbReference type="SUPFAM" id="SSF63829">
    <property type="entry name" value="Calcium-dependent phosphotriesterase"/>
    <property type="match status" value="1"/>
</dbReference>
<evidence type="ECO:0000313" key="4">
    <source>
        <dbReference type="Proteomes" id="UP000037755"/>
    </source>
</evidence>
<dbReference type="PATRIC" id="fig|1202724.3.peg.2731"/>
<dbReference type="InterPro" id="IPR035986">
    <property type="entry name" value="PKD_dom_sf"/>
</dbReference>
<dbReference type="EMBL" id="LIYD01000005">
    <property type="protein sequence ID" value="KOS06874.1"/>
    <property type="molecule type" value="Genomic_DNA"/>
</dbReference>
<dbReference type="InterPro" id="IPR013783">
    <property type="entry name" value="Ig-like_fold"/>
</dbReference>
<dbReference type="SUPFAM" id="SSF49299">
    <property type="entry name" value="PKD domain"/>
    <property type="match status" value="1"/>
</dbReference>